<evidence type="ECO:0000313" key="3">
    <source>
        <dbReference type="EMBL" id="TSJ79602.1"/>
    </source>
</evidence>
<dbReference type="AlphaFoldDB" id="A0A556QSJ8"/>
<accession>A0A556QSJ8</accession>
<dbReference type="OrthoDB" id="194985at2"/>
<dbReference type="Proteomes" id="UP000315648">
    <property type="component" value="Unassembled WGS sequence"/>
</dbReference>
<keyword evidence="1" id="KW-0732">Signal</keyword>
<protein>
    <submittedName>
        <fullName evidence="3">PEP-CTERM sorting domain-containing protein</fullName>
    </submittedName>
</protein>
<feature type="domain" description="Ice-binding protein C-terminal" evidence="2">
    <location>
        <begin position="191"/>
        <end position="215"/>
    </location>
</feature>
<dbReference type="RefSeq" id="WP_144230143.1">
    <property type="nucleotide sequence ID" value="NZ_CBCRVV010000012.1"/>
</dbReference>
<dbReference type="InterPro" id="IPR013424">
    <property type="entry name" value="Ice-binding_C"/>
</dbReference>
<gene>
    <name evidence="3" type="ORF">FPL22_10045</name>
</gene>
<feature type="chain" id="PRO_5021962745" evidence="1">
    <location>
        <begin position="23"/>
        <end position="216"/>
    </location>
</feature>
<keyword evidence="4" id="KW-1185">Reference proteome</keyword>
<name>A0A556QSJ8_9BACT</name>
<dbReference type="EMBL" id="VMBG01000001">
    <property type="protein sequence ID" value="TSJ79602.1"/>
    <property type="molecule type" value="Genomic_DNA"/>
</dbReference>
<evidence type="ECO:0000256" key="1">
    <source>
        <dbReference type="SAM" id="SignalP"/>
    </source>
</evidence>
<dbReference type="Pfam" id="PF07589">
    <property type="entry name" value="PEP-CTERM"/>
    <property type="match status" value="1"/>
</dbReference>
<feature type="signal peptide" evidence="1">
    <location>
        <begin position="1"/>
        <end position="22"/>
    </location>
</feature>
<comment type="caution">
    <text evidence="3">The sequence shown here is derived from an EMBL/GenBank/DDBJ whole genome shotgun (WGS) entry which is preliminary data.</text>
</comment>
<dbReference type="NCBIfam" id="TIGR02595">
    <property type="entry name" value="PEP_CTERM"/>
    <property type="match status" value="1"/>
</dbReference>
<organism evidence="3 4">
    <name type="scientific">Rariglobus hedericola</name>
    <dbReference type="NCBI Taxonomy" id="2597822"/>
    <lineage>
        <taxon>Bacteria</taxon>
        <taxon>Pseudomonadati</taxon>
        <taxon>Verrucomicrobiota</taxon>
        <taxon>Opitutia</taxon>
        <taxon>Opitutales</taxon>
        <taxon>Opitutaceae</taxon>
        <taxon>Rariglobus</taxon>
    </lineage>
</organism>
<proteinExistence type="predicted"/>
<evidence type="ECO:0000259" key="2">
    <source>
        <dbReference type="Pfam" id="PF07589"/>
    </source>
</evidence>
<evidence type="ECO:0000313" key="4">
    <source>
        <dbReference type="Proteomes" id="UP000315648"/>
    </source>
</evidence>
<sequence length="216" mass="22848">MNTLHRLLALPVLALTVATANAGTFAEINLVDNSLADWTGIVASATNTGAGPVDQIFVSNNDTRLFILITFKTNTNILTDGFRLNIDSDGNANTGFHTYGTPSIGSEVLFEGDTAYRQADGVYSTGTSAPFSLLIGPYNQAVAALEFGIVRTAMVDSTPIFQSGTINLATYFESPGSSSLIGPINYTFASAVPEPSTYAALAGMGVLTLAFFRRRR</sequence>
<reference evidence="3 4" key="1">
    <citation type="submission" date="2019-07" db="EMBL/GenBank/DDBJ databases">
        <title>Description of 53C-WASEF.</title>
        <authorList>
            <person name="Pitt A."/>
            <person name="Hahn M.W."/>
        </authorList>
    </citation>
    <scope>NUCLEOTIDE SEQUENCE [LARGE SCALE GENOMIC DNA]</scope>
    <source>
        <strain evidence="3 4">53C-WASEF</strain>
    </source>
</reference>